<sequence length="74" mass="8199">MVLKFVPVLSMPPNAVHLQALPSATPAAFVRYLHVEVSGRGRYTIQGPTLFLELSSCIAECTWARDLHSTLLEF</sequence>
<dbReference type="AlphaFoldDB" id="A0A2K1KJ52"/>
<evidence type="ECO:0000313" key="2">
    <source>
        <dbReference type="EnsemblPlants" id="PAC:32953445.CDS.1"/>
    </source>
</evidence>
<organism evidence="1">
    <name type="scientific">Physcomitrium patens</name>
    <name type="common">Spreading-leaved earth moss</name>
    <name type="synonym">Physcomitrella patens</name>
    <dbReference type="NCBI Taxonomy" id="3218"/>
    <lineage>
        <taxon>Eukaryota</taxon>
        <taxon>Viridiplantae</taxon>
        <taxon>Streptophyta</taxon>
        <taxon>Embryophyta</taxon>
        <taxon>Bryophyta</taxon>
        <taxon>Bryophytina</taxon>
        <taxon>Bryopsida</taxon>
        <taxon>Funariidae</taxon>
        <taxon>Funariales</taxon>
        <taxon>Funariaceae</taxon>
        <taxon>Physcomitrium</taxon>
    </lineage>
</organism>
<dbReference type="Proteomes" id="UP000006727">
    <property type="component" value="Chromosome 5"/>
</dbReference>
<dbReference type="EMBL" id="ABEU02000005">
    <property type="protein sequence ID" value="PNR53807.1"/>
    <property type="molecule type" value="Genomic_DNA"/>
</dbReference>
<dbReference type="InParanoid" id="A0A2K1KJ52"/>
<evidence type="ECO:0000313" key="1">
    <source>
        <dbReference type="EMBL" id="PNR53807.1"/>
    </source>
</evidence>
<protein>
    <submittedName>
        <fullName evidence="1 2">Uncharacterized protein</fullName>
    </submittedName>
</protein>
<dbReference type="Gramene" id="Pp3c5_10210V3.1">
    <property type="protein sequence ID" value="PAC:32953445.CDS.1"/>
    <property type="gene ID" value="Pp3c5_10210"/>
</dbReference>
<proteinExistence type="predicted"/>
<keyword evidence="3" id="KW-1185">Reference proteome</keyword>
<reference evidence="1 3" key="2">
    <citation type="journal article" date="2018" name="Plant J.">
        <title>The Physcomitrella patens chromosome-scale assembly reveals moss genome structure and evolution.</title>
        <authorList>
            <person name="Lang D."/>
            <person name="Ullrich K.K."/>
            <person name="Murat F."/>
            <person name="Fuchs J."/>
            <person name="Jenkins J."/>
            <person name="Haas F.B."/>
            <person name="Piednoel M."/>
            <person name="Gundlach H."/>
            <person name="Van Bel M."/>
            <person name="Meyberg R."/>
            <person name="Vives C."/>
            <person name="Morata J."/>
            <person name="Symeonidi A."/>
            <person name="Hiss M."/>
            <person name="Muchero W."/>
            <person name="Kamisugi Y."/>
            <person name="Saleh O."/>
            <person name="Blanc G."/>
            <person name="Decker E.L."/>
            <person name="van Gessel N."/>
            <person name="Grimwood J."/>
            <person name="Hayes R.D."/>
            <person name="Graham S.W."/>
            <person name="Gunter L.E."/>
            <person name="McDaniel S.F."/>
            <person name="Hoernstein S.N.W."/>
            <person name="Larsson A."/>
            <person name="Li F.W."/>
            <person name="Perroud P.F."/>
            <person name="Phillips J."/>
            <person name="Ranjan P."/>
            <person name="Rokshar D.S."/>
            <person name="Rothfels C.J."/>
            <person name="Schneider L."/>
            <person name="Shu S."/>
            <person name="Stevenson D.W."/>
            <person name="Thummler F."/>
            <person name="Tillich M."/>
            <person name="Villarreal Aguilar J.C."/>
            <person name="Widiez T."/>
            <person name="Wong G.K."/>
            <person name="Wymore A."/>
            <person name="Zhang Y."/>
            <person name="Zimmer A.D."/>
            <person name="Quatrano R.S."/>
            <person name="Mayer K.F.X."/>
            <person name="Goodstein D."/>
            <person name="Casacuberta J.M."/>
            <person name="Vandepoele K."/>
            <person name="Reski R."/>
            <person name="Cuming A.C."/>
            <person name="Tuskan G.A."/>
            <person name="Maumus F."/>
            <person name="Salse J."/>
            <person name="Schmutz J."/>
            <person name="Rensing S.A."/>
        </authorList>
    </citation>
    <scope>NUCLEOTIDE SEQUENCE [LARGE SCALE GENOMIC DNA]</scope>
    <source>
        <strain evidence="2 3">cv. Gransden 2004</strain>
    </source>
</reference>
<gene>
    <name evidence="1" type="ORF">PHYPA_007482</name>
</gene>
<reference evidence="2" key="3">
    <citation type="submission" date="2020-12" db="UniProtKB">
        <authorList>
            <consortium name="EnsemblPlants"/>
        </authorList>
    </citation>
    <scope>IDENTIFICATION</scope>
</reference>
<evidence type="ECO:0000313" key="3">
    <source>
        <dbReference type="Proteomes" id="UP000006727"/>
    </source>
</evidence>
<reference evidence="1 3" key="1">
    <citation type="journal article" date="2008" name="Science">
        <title>The Physcomitrella genome reveals evolutionary insights into the conquest of land by plants.</title>
        <authorList>
            <person name="Rensing S."/>
            <person name="Lang D."/>
            <person name="Zimmer A."/>
            <person name="Terry A."/>
            <person name="Salamov A."/>
            <person name="Shapiro H."/>
            <person name="Nishiyama T."/>
            <person name="Perroud P.-F."/>
            <person name="Lindquist E."/>
            <person name="Kamisugi Y."/>
            <person name="Tanahashi T."/>
            <person name="Sakakibara K."/>
            <person name="Fujita T."/>
            <person name="Oishi K."/>
            <person name="Shin-I T."/>
            <person name="Kuroki Y."/>
            <person name="Toyoda A."/>
            <person name="Suzuki Y."/>
            <person name="Hashimoto A."/>
            <person name="Yamaguchi K."/>
            <person name="Sugano A."/>
            <person name="Kohara Y."/>
            <person name="Fujiyama A."/>
            <person name="Anterola A."/>
            <person name="Aoki S."/>
            <person name="Ashton N."/>
            <person name="Barbazuk W.B."/>
            <person name="Barker E."/>
            <person name="Bennetzen J."/>
            <person name="Bezanilla M."/>
            <person name="Blankenship R."/>
            <person name="Cho S.H."/>
            <person name="Dutcher S."/>
            <person name="Estelle M."/>
            <person name="Fawcett J.A."/>
            <person name="Gundlach H."/>
            <person name="Hanada K."/>
            <person name="Heyl A."/>
            <person name="Hicks K.A."/>
            <person name="Hugh J."/>
            <person name="Lohr M."/>
            <person name="Mayer K."/>
            <person name="Melkozernov A."/>
            <person name="Murata T."/>
            <person name="Nelson D."/>
            <person name="Pils B."/>
            <person name="Prigge M."/>
            <person name="Reiss B."/>
            <person name="Renner T."/>
            <person name="Rombauts S."/>
            <person name="Rushton P."/>
            <person name="Sanderfoot A."/>
            <person name="Schween G."/>
            <person name="Shiu S.-H."/>
            <person name="Stueber K."/>
            <person name="Theodoulou F.L."/>
            <person name="Tu H."/>
            <person name="Van de Peer Y."/>
            <person name="Verrier P.J."/>
            <person name="Waters E."/>
            <person name="Wood A."/>
            <person name="Yang L."/>
            <person name="Cove D."/>
            <person name="Cuming A."/>
            <person name="Hasebe M."/>
            <person name="Lucas S."/>
            <person name="Mishler D.B."/>
            <person name="Reski R."/>
            <person name="Grigoriev I."/>
            <person name="Quatrano R.S."/>
            <person name="Boore J.L."/>
        </authorList>
    </citation>
    <scope>NUCLEOTIDE SEQUENCE [LARGE SCALE GENOMIC DNA]</scope>
    <source>
        <strain evidence="2 3">cv. Gransden 2004</strain>
    </source>
</reference>
<accession>A0A2K1KJ52</accession>
<dbReference type="EnsemblPlants" id="Pp3c5_10210V3.1">
    <property type="protein sequence ID" value="PAC:32953445.CDS.1"/>
    <property type="gene ID" value="Pp3c5_10210"/>
</dbReference>
<name>A0A2K1KJ52_PHYPA</name>